<feature type="compositionally biased region" description="Polar residues" evidence="1">
    <location>
        <begin position="254"/>
        <end position="267"/>
    </location>
</feature>
<dbReference type="GeneID" id="54353904"/>
<name>A0A6A5RGC4_9PLEO</name>
<dbReference type="OrthoDB" id="3440282at2759"/>
<evidence type="ECO:0000313" key="3">
    <source>
        <dbReference type="EMBL" id="KAF1927355.1"/>
    </source>
</evidence>
<dbReference type="EMBL" id="ML978972">
    <property type="protein sequence ID" value="KAF1927355.1"/>
    <property type="molecule type" value="Genomic_DNA"/>
</dbReference>
<evidence type="ECO:0008006" key="5">
    <source>
        <dbReference type="Google" id="ProtNLM"/>
    </source>
</evidence>
<dbReference type="AlphaFoldDB" id="A0A6A5RGC4"/>
<sequence length="311" mass="31804">VKNMKTTHFWASIALAPVVLAQGLRQATGGVEATTTVQRYPEPTPEVSNCTASLITTLCDYKKPGSAFAVASLGKAHCWEYCNAHQPCNFVIFAAGNPYTGTGTCWLYPDEAFDESAGTTGCDYLSVFDKPQCAEPTPTSGACTATASPSALASVCAYPTPDDDCWSTCTASGGATNCLSQCAQSESCAYVVFNPRNSDNSPFASGTCWMYPSGTYDAAKAGTCSGAPEQYVYENPCPKPSSSSAPSGSASLSDTGSLPSATASGTNVDAKRASEGEATPTANVQGAAPAGLSVSGSLAVGVAALMWQGLQ</sequence>
<feature type="chain" id="PRO_5025683447" description="Apple domain-containing protein" evidence="2">
    <location>
        <begin position="22"/>
        <end position="311"/>
    </location>
</feature>
<evidence type="ECO:0000256" key="2">
    <source>
        <dbReference type="SAM" id="SignalP"/>
    </source>
</evidence>
<evidence type="ECO:0000256" key="1">
    <source>
        <dbReference type="SAM" id="MobiDB-lite"/>
    </source>
</evidence>
<protein>
    <recommendedName>
        <fullName evidence="5">Apple domain-containing protein</fullName>
    </recommendedName>
</protein>
<dbReference type="Proteomes" id="UP000800082">
    <property type="component" value="Unassembled WGS sequence"/>
</dbReference>
<gene>
    <name evidence="3" type="ORF">M421DRAFT_65359</name>
</gene>
<dbReference type="RefSeq" id="XP_033447607.1">
    <property type="nucleotide sequence ID" value="XM_033596237.1"/>
</dbReference>
<keyword evidence="2" id="KW-0732">Signal</keyword>
<feature type="non-terminal residue" evidence="3">
    <location>
        <position position="1"/>
    </location>
</feature>
<accession>A0A6A5RGC4</accession>
<feature type="compositionally biased region" description="Low complexity" evidence="1">
    <location>
        <begin position="240"/>
        <end position="253"/>
    </location>
</feature>
<reference evidence="3" key="1">
    <citation type="journal article" date="2020" name="Stud. Mycol.">
        <title>101 Dothideomycetes genomes: a test case for predicting lifestyles and emergence of pathogens.</title>
        <authorList>
            <person name="Haridas S."/>
            <person name="Albert R."/>
            <person name="Binder M."/>
            <person name="Bloem J."/>
            <person name="Labutti K."/>
            <person name="Salamov A."/>
            <person name="Andreopoulos B."/>
            <person name="Baker S."/>
            <person name="Barry K."/>
            <person name="Bills G."/>
            <person name="Bluhm B."/>
            <person name="Cannon C."/>
            <person name="Castanera R."/>
            <person name="Culley D."/>
            <person name="Daum C."/>
            <person name="Ezra D."/>
            <person name="Gonzalez J."/>
            <person name="Henrissat B."/>
            <person name="Kuo A."/>
            <person name="Liang C."/>
            <person name="Lipzen A."/>
            <person name="Lutzoni F."/>
            <person name="Magnuson J."/>
            <person name="Mondo S."/>
            <person name="Nolan M."/>
            <person name="Ohm R."/>
            <person name="Pangilinan J."/>
            <person name="Park H.-J."/>
            <person name="Ramirez L."/>
            <person name="Alfaro M."/>
            <person name="Sun H."/>
            <person name="Tritt A."/>
            <person name="Yoshinaga Y."/>
            <person name="Zwiers L.-H."/>
            <person name="Turgeon B."/>
            <person name="Goodwin S."/>
            <person name="Spatafora J."/>
            <person name="Crous P."/>
            <person name="Grigoriev I."/>
        </authorList>
    </citation>
    <scope>NUCLEOTIDE SEQUENCE</scope>
    <source>
        <strain evidence="3">CBS 183.55</strain>
    </source>
</reference>
<organism evidence="3 4">
    <name type="scientific">Didymella exigua CBS 183.55</name>
    <dbReference type="NCBI Taxonomy" id="1150837"/>
    <lineage>
        <taxon>Eukaryota</taxon>
        <taxon>Fungi</taxon>
        <taxon>Dikarya</taxon>
        <taxon>Ascomycota</taxon>
        <taxon>Pezizomycotina</taxon>
        <taxon>Dothideomycetes</taxon>
        <taxon>Pleosporomycetidae</taxon>
        <taxon>Pleosporales</taxon>
        <taxon>Pleosporineae</taxon>
        <taxon>Didymellaceae</taxon>
        <taxon>Didymella</taxon>
    </lineage>
</organism>
<evidence type="ECO:0000313" key="4">
    <source>
        <dbReference type="Proteomes" id="UP000800082"/>
    </source>
</evidence>
<feature type="region of interest" description="Disordered" evidence="1">
    <location>
        <begin position="235"/>
        <end position="288"/>
    </location>
</feature>
<keyword evidence="4" id="KW-1185">Reference proteome</keyword>
<feature type="signal peptide" evidence="2">
    <location>
        <begin position="1"/>
        <end position="21"/>
    </location>
</feature>
<proteinExistence type="predicted"/>